<evidence type="ECO:0000256" key="3">
    <source>
        <dbReference type="ARBA" id="ARBA00023235"/>
    </source>
</evidence>
<keyword evidence="3 4" id="KW-0413">Isomerase</keyword>
<gene>
    <name evidence="6" type="ORF">KVH43_08795</name>
</gene>
<dbReference type="InterPro" id="IPR050188">
    <property type="entry name" value="RluA_PseudoU_synthase"/>
</dbReference>
<dbReference type="InterPro" id="IPR006225">
    <property type="entry name" value="PsdUridine_synth_RluC/D"/>
</dbReference>
<dbReference type="EMBL" id="CP078093">
    <property type="protein sequence ID" value="QXM05479.1"/>
    <property type="molecule type" value="Genomic_DNA"/>
</dbReference>
<dbReference type="NCBIfam" id="TIGR00005">
    <property type="entry name" value="rluA_subfam"/>
    <property type="match status" value="1"/>
</dbReference>
<dbReference type="RefSeq" id="WP_218282178.1">
    <property type="nucleotide sequence ID" value="NZ_CP078093.1"/>
</dbReference>
<dbReference type="EC" id="5.4.99.-" evidence="4"/>
<dbReference type="PANTHER" id="PTHR21600:SF44">
    <property type="entry name" value="RIBOSOMAL LARGE SUBUNIT PSEUDOURIDINE SYNTHASE D"/>
    <property type="match status" value="1"/>
</dbReference>
<organism evidence="6 7">
    <name type="scientific">Crassaminicella indica</name>
    <dbReference type="NCBI Taxonomy" id="2855394"/>
    <lineage>
        <taxon>Bacteria</taxon>
        <taxon>Bacillati</taxon>
        <taxon>Bacillota</taxon>
        <taxon>Clostridia</taxon>
        <taxon>Eubacteriales</taxon>
        <taxon>Clostridiaceae</taxon>
        <taxon>Crassaminicella</taxon>
    </lineage>
</organism>
<reference evidence="6" key="1">
    <citation type="submission" date="2021-07" db="EMBL/GenBank/DDBJ databases">
        <title>Complete genome sequence of Crassaminicella sp. 143-21, isolated from a deep-sea hydrothermal vent.</title>
        <authorList>
            <person name="Li X."/>
        </authorList>
    </citation>
    <scope>NUCLEOTIDE SEQUENCE</scope>
    <source>
        <strain evidence="6">143-21</strain>
    </source>
</reference>
<comment type="function">
    <text evidence="4">Responsible for synthesis of pseudouridine from uracil.</text>
</comment>
<protein>
    <recommendedName>
        <fullName evidence="4">Pseudouridine synthase</fullName>
        <ecNumber evidence="4">5.4.99.-</ecNumber>
    </recommendedName>
</protein>
<evidence type="ECO:0000256" key="1">
    <source>
        <dbReference type="ARBA" id="ARBA00000073"/>
    </source>
</evidence>
<dbReference type="CDD" id="cd02869">
    <property type="entry name" value="PseudoU_synth_RluA_like"/>
    <property type="match status" value="1"/>
</dbReference>
<dbReference type="InterPro" id="IPR006224">
    <property type="entry name" value="PsdUridine_synth_RluA-like_CS"/>
</dbReference>
<feature type="domain" description="Pseudouridine synthase RsuA/RluA-like" evidence="5">
    <location>
        <begin position="95"/>
        <end position="246"/>
    </location>
</feature>
<sequence>MKREESEIRSDVLTFYVDEEHSGLSLKEVLYDQMRLSSRLVRKAKRKKNIRVNGNRISFHAILRRGDIVEVIMEEEPNQFEPEDIPVEVVYEDVDLLIVNKQPGIVVHPTRRHPTGTMANALINYMIKKGESFKIRFVNRLDRDTSGLIIIAKNPYAQQELSKQMQENKVEKIYLSVVKGVIKEHKGTIDEPIGRPDPDNIQRKVYAQGQPSITHYEVIDRLDDATVIRVKLETGRTHQIRVHMSHIGYPLIGDELYGYVDEKLIKRQALHAEKLIFYQPRTNELIEVTAPIPKDIKQLIEKLR</sequence>
<name>A0ABX8R8V6_9CLOT</name>
<evidence type="ECO:0000259" key="5">
    <source>
        <dbReference type="Pfam" id="PF00849"/>
    </source>
</evidence>
<proteinExistence type="inferred from homology"/>
<evidence type="ECO:0000313" key="7">
    <source>
        <dbReference type="Proteomes" id="UP000886818"/>
    </source>
</evidence>
<accession>A0ABX8R8V6</accession>
<dbReference type="Proteomes" id="UP000886818">
    <property type="component" value="Chromosome"/>
</dbReference>
<comment type="similarity">
    <text evidence="2 4">Belongs to the pseudouridine synthase RluA family.</text>
</comment>
<evidence type="ECO:0000256" key="4">
    <source>
        <dbReference type="RuleBase" id="RU362028"/>
    </source>
</evidence>
<keyword evidence="7" id="KW-1185">Reference proteome</keyword>
<dbReference type="InterPro" id="IPR006145">
    <property type="entry name" value="PsdUridine_synth_RsuA/RluA"/>
</dbReference>
<dbReference type="Pfam" id="PF00849">
    <property type="entry name" value="PseudoU_synth_2"/>
    <property type="match status" value="1"/>
</dbReference>
<comment type="catalytic activity">
    <reaction evidence="1 4">
        <text>a uridine in RNA = a pseudouridine in RNA</text>
        <dbReference type="Rhea" id="RHEA:48348"/>
        <dbReference type="Rhea" id="RHEA-COMP:12068"/>
        <dbReference type="Rhea" id="RHEA-COMP:12069"/>
        <dbReference type="ChEBI" id="CHEBI:65314"/>
        <dbReference type="ChEBI" id="CHEBI:65315"/>
    </reaction>
</comment>
<dbReference type="PANTHER" id="PTHR21600">
    <property type="entry name" value="MITOCHONDRIAL RNA PSEUDOURIDINE SYNTHASE"/>
    <property type="match status" value="1"/>
</dbReference>
<evidence type="ECO:0000256" key="2">
    <source>
        <dbReference type="ARBA" id="ARBA00010876"/>
    </source>
</evidence>
<evidence type="ECO:0000313" key="6">
    <source>
        <dbReference type="EMBL" id="QXM05479.1"/>
    </source>
</evidence>
<dbReference type="PROSITE" id="PS01129">
    <property type="entry name" value="PSI_RLU"/>
    <property type="match status" value="1"/>
</dbReference>